<evidence type="ECO:0000256" key="1">
    <source>
        <dbReference type="ARBA" id="ARBA00023015"/>
    </source>
</evidence>
<dbReference type="InterPro" id="IPR036390">
    <property type="entry name" value="WH_DNA-bd_sf"/>
</dbReference>
<dbReference type="SUPFAM" id="SSF51206">
    <property type="entry name" value="cAMP-binding domain-like"/>
    <property type="match status" value="1"/>
</dbReference>
<dbReference type="Gene3D" id="2.60.120.10">
    <property type="entry name" value="Jelly Rolls"/>
    <property type="match status" value="1"/>
</dbReference>
<dbReference type="GO" id="GO:0003700">
    <property type="term" value="F:DNA-binding transcription factor activity"/>
    <property type="evidence" value="ECO:0007669"/>
    <property type="project" value="TreeGrafter"/>
</dbReference>
<name>A0A1D3UP89_TANFO</name>
<dbReference type="InterPro" id="IPR018490">
    <property type="entry name" value="cNMP-bd_dom_sf"/>
</dbReference>
<evidence type="ECO:0000256" key="2">
    <source>
        <dbReference type="ARBA" id="ARBA00023125"/>
    </source>
</evidence>
<dbReference type="EMBL" id="FMMM01000055">
    <property type="protein sequence ID" value="SCQ21921.1"/>
    <property type="molecule type" value="Genomic_DNA"/>
</dbReference>
<dbReference type="OrthoDB" id="1116216at2"/>
<dbReference type="InterPro" id="IPR050397">
    <property type="entry name" value="Env_Response_Regulators"/>
</dbReference>
<reference evidence="5 6" key="1">
    <citation type="submission" date="2016-09" db="EMBL/GenBank/DDBJ databases">
        <authorList>
            <person name="Capua I."/>
            <person name="De Benedictis P."/>
            <person name="Joannis T."/>
            <person name="Lombin L.H."/>
            <person name="Cattoli G."/>
        </authorList>
    </citation>
    <scope>NUCLEOTIDE SEQUENCE [LARGE SCALE GENOMIC DNA]</scope>
    <source>
        <strain evidence="5 6">UB20</strain>
    </source>
</reference>
<dbReference type="InterPro" id="IPR012318">
    <property type="entry name" value="HTH_CRP"/>
</dbReference>
<dbReference type="PANTHER" id="PTHR24567">
    <property type="entry name" value="CRP FAMILY TRANSCRIPTIONAL REGULATORY PROTEIN"/>
    <property type="match status" value="1"/>
</dbReference>
<gene>
    <name evidence="5" type="ORF">TFUB20_01536</name>
</gene>
<evidence type="ECO:0000259" key="4">
    <source>
        <dbReference type="PROSITE" id="PS50042"/>
    </source>
</evidence>
<proteinExistence type="predicted"/>
<dbReference type="SMART" id="SM00419">
    <property type="entry name" value="HTH_CRP"/>
    <property type="match status" value="1"/>
</dbReference>
<protein>
    <submittedName>
        <fullName evidence="5">DNA-binding transcriptional dual regulator Crp</fullName>
    </submittedName>
</protein>
<dbReference type="PROSITE" id="PS50042">
    <property type="entry name" value="CNMP_BINDING_3"/>
    <property type="match status" value="1"/>
</dbReference>
<accession>A0A1D3UP89</accession>
<dbReference type="SUPFAM" id="SSF46785">
    <property type="entry name" value="Winged helix' DNA-binding domain"/>
    <property type="match status" value="1"/>
</dbReference>
<feature type="domain" description="Cyclic nucleotide-binding" evidence="4">
    <location>
        <begin position="13"/>
        <end position="136"/>
    </location>
</feature>
<evidence type="ECO:0000256" key="3">
    <source>
        <dbReference type="ARBA" id="ARBA00023163"/>
    </source>
</evidence>
<organism evidence="5 6">
    <name type="scientific">Tannerella forsythia</name>
    <name type="common">Bacteroides forsythus</name>
    <dbReference type="NCBI Taxonomy" id="28112"/>
    <lineage>
        <taxon>Bacteria</taxon>
        <taxon>Pseudomonadati</taxon>
        <taxon>Bacteroidota</taxon>
        <taxon>Bacteroidia</taxon>
        <taxon>Bacteroidales</taxon>
        <taxon>Tannerellaceae</taxon>
        <taxon>Tannerella</taxon>
    </lineage>
</organism>
<sequence>MMLIQELTTYCTLFQGMQPETVKDLLDRYGYALRSYPEQSFLAMQGEMCRSLFILCHGHINALMINHEGRQIIVEQFTNWSVLAPAFLLATHNVFPVNIETTSPCEVLVLNKDTLLKMLHADLHMMENFLREISDKCAVLTGRLHSFALKSLREQLLQYLHTREHYGKQQEIADRLGVARPSLNRVLQELCHEGIVKLEHGKITLLKRSLPKSDS</sequence>
<dbReference type="PANTHER" id="PTHR24567:SF58">
    <property type="entry name" value="CYCLIC AMP-BINDING REGULATORY PROTEIN"/>
    <property type="match status" value="1"/>
</dbReference>
<dbReference type="InterPro" id="IPR014710">
    <property type="entry name" value="RmlC-like_jellyroll"/>
</dbReference>
<dbReference type="AlphaFoldDB" id="A0A1D3UP89"/>
<dbReference type="Pfam" id="PF00027">
    <property type="entry name" value="cNMP_binding"/>
    <property type="match status" value="1"/>
</dbReference>
<dbReference type="GO" id="GO:0003677">
    <property type="term" value="F:DNA binding"/>
    <property type="evidence" value="ECO:0007669"/>
    <property type="project" value="UniProtKB-KW"/>
</dbReference>
<dbReference type="RefSeq" id="WP_074449871.1">
    <property type="nucleotide sequence ID" value="NZ_FMMM01000055.1"/>
</dbReference>
<evidence type="ECO:0000313" key="5">
    <source>
        <dbReference type="EMBL" id="SCQ21921.1"/>
    </source>
</evidence>
<keyword evidence="2 5" id="KW-0238">DNA-binding</keyword>
<dbReference type="Proteomes" id="UP000182057">
    <property type="component" value="Unassembled WGS sequence"/>
</dbReference>
<evidence type="ECO:0000313" key="6">
    <source>
        <dbReference type="Proteomes" id="UP000182057"/>
    </source>
</evidence>
<keyword evidence="1" id="KW-0805">Transcription regulation</keyword>
<dbReference type="GO" id="GO:0005829">
    <property type="term" value="C:cytosol"/>
    <property type="evidence" value="ECO:0007669"/>
    <property type="project" value="TreeGrafter"/>
</dbReference>
<dbReference type="CDD" id="cd00038">
    <property type="entry name" value="CAP_ED"/>
    <property type="match status" value="1"/>
</dbReference>
<dbReference type="Pfam" id="PF13545">
    <property type="entry name" value="HTH_Crp_2"/>
    <property type="match status" value="1"/>
</dbReference>
<dbReference type="InterPro" id="IPR000595">
    <property type="entry name" value="cNMP-bd_dom"/>
</dbReference>
<keyword evidence="3" id="KW-0804">Transcription</keyword>